<dbReference type="PANTHER" id="PTHR47818">
    <property type="entry name" value="RNI-LIKE SUPERFAMILY PROTEIN"/>
    <property type="match status" value="1"/>
</dbReference>
<protein>
    <submittedName>
        <fullName evidence="1">Uncharacterized protein</fullName>
    </submittedName>
</protein>
<gene>
    <name evidence="1" type="ORF">Nepgr_032762</name>
</gene>
<dbReference type="Gene3D" id="3.80.10.10">
    <property type="entry name" value="Ribonuclease Inhibitor"/>
    <property type="match status" value="1"/>
</dbReference>
<dbReference type="AlphaFoldDB" id="A0AAD3TKP6"/>
<dbReference type="SMART" id="SM00368">
    <property type="entry name" value="LRR_RI"/>
    <property type="match status" value="4"/>
</dbReference>
<proteinExistence type="predicted"/>
<evidence type="ECO:0000313" key="1">
    <source>
        <dbReference type="EMBL" id="GMH30919.1"/>
    </source>
</evidence>
<dbReference type="Proteomes" id="UP001279734">
    <property type="component" value="Unassembled WGS sequence"/>
</dbReference>
<dbReference type="EMBL" id="BSYO01000039">
    <property type="protein sequence ID" value="GMH30919.1"/>
    <property type="molecule type" value="Genomic_DNA"/>
</dbReference>
<accession>A0AAD3TKP6</accession>
<dbReference type="Pfam" id="PF00560">
    <property type="entry name" value="LRR_1"/>
    <property type="match status" value="2"/>
</dbReference>
<dbReference type="InterPro" id="IPR032675">
    <property type="entry name" value="LRR_dom_sf"/>
</dbReference>
<organism evidence="1 2">
    <name type="scientific">Nepenthes gracilis</name>
    <name type="common">Slender pitcher plant</name>
    <dbReference type="NCBI Taxonomy" id="150966"/>
    <lineage>
        <taxon>Eukaryota</taxon>
        <taxon>Viridiplantae</taxon>
        <taxon>Streptophyta</taxon>
        <taxon>Embryophyta</taxon>
        <taxon>Tracheophyta</taxon>
        <taxon>Spermatophyta</taxon>
        <taxon>Magnoliopsida</taxon>
        <taxon>eudicotyledons</taxon>
        <taxon>Gunneridae</taxon>
        <taxon>Pentapetalae</taxon>
        <taxon>Caryophyllales</taxon>
        <taxon>Nepenthaceae</taxon>
        <taxon>Nepenthes</taxon>
    </lineage>
</organism>
<dbReference type="Pfam" id="PF13516">
    <property type="entry name" value="LRR_6"/>
    <property type="match status" value="1"/>
</dbReference>
<dbReference type="PANTHER" id="PTHR47818:SF2">
    <property type="entry name" value="F-BOX DOMAIN-CONTAINING PROTEIN"/>
    <property type="match status" value="1"/>
</dbReference>
<dbReference type="InterPro" id="IPR001611">
    <property type="entry name" value="Leu-rich_rpt"/>
</dbReference>
<evidence type="ECO:0000313" key="2">
    <source>
        <dbReference type="Proteomes" id="UP001279734"/>
    </source>
</evidence>
<reference evidence="1" key="1">
    <citation type="submission" date="2023-05" db="EMBL/GenBank/DDBJ databases">
        <title>Nepenthes gracilis genome sequencing.</title>
        <authorList>
            <person name="Fukushima K."/>
        </authorList>
    </citation>
    <scope>NUCLEOTIDE SEQUENCE</scope>
    <source>
        <strain evidence="1">SING2019-196</strain>
    </source>
</reference>
<name>A0AAD3TKP6_NEPGR</name>
<dbReference type="SUPFAM" id="SSF52047">
    <property type="entry name" value="RNI-like"/>
    <property type="match status" value="1"/>
</dbReference>
<comment type="caution">
    <text evidence="1">The sequence shown here is derived from an EMBL/GenBank/DDBJ whole genome shotgun (WGS) entry which is preliminary data.</text>
</comment>
<sequence>MAKVSSLIDLCMDVVKIQLLSGHNDAILRDVYELPAELFDCLLERLPALALQNLQLQMPQEKWEDDAFHYNLFGNGRKRMRYEKFNIAWMALYQSRWHGLSEQSPIVNVSVINSMCDWQQKYWETHLQQCFDSAAERALLPSFDGCISEIKIPEAMIKAISCDRQIDGVAHCYSQLYDHCLQFGCYARSLRLQNVFCTAETLNLLRNSELQGLIVKRICNEMQVDGLCRILVQNSETLTSLELANCKLSSPFIDAICGSLFRKATQAFGVMHFAVKASKLADENLTFFSDMLALFLSGRSLSSLSFCDCHIGRSYAKLVFKTLLDASSNLSSLDLSENNISGWLSDFFSKSSGGHCFSLQITKSLQSLRVLNLRGNNLLKTDVEDLKSAFGYMPVLESLDLSDNPFGDEGIRSLIPYFAQAIEHFPFANLNLKNCKLSCDGITDLLEVLSTLRNPLTSLSIADNDLGSRVAAPLGKFLHSSIKSLDARDVGLGSSGFLELQKCLREVVNLVSINISENRGGIHAAEFVVKLISQAPQLISVKAGYNLMPLESITLICSALKVTRGKLQHLDLRGNQKLCQPDLASVLAEFQHNGKPVVLLSPLPASDALYDDDP</sequence>
<keyword evidence="2" id="KW-1185">Reference proteome</keyword>